<dbReference type="Proteomes" id="UP001419268">
    <property type="component" value="Unassembled WGS sequence"/>
</dbReference>
<name>A0AAP0KTW3_9MAGN</name>
<feature type="compositionally biased region" description="Acidic residues" evidence="1">
    <location>
        <begin position="78"/>
        <end position="89"/>
    </location>
</feature>
<feature type="compositionally biased region" description="Basic and acidic residues" evidence="1">
    <location>
        <begin position="106"/>
        <end position="115"/>
    </location>
</feature>
<evidence type="ECO:0000313" key="2">
    <source>
        <dbReference type="EMBL" id="KAK9158150.1"/>
    </source>
</evidence>
<dbReference type="AlphaFoldDB" id="A0AAP0KTW3"/>
<sequence length="167" mass="18064">MAVEYIYDYREGFRVFLLLEIASGGVHPDFTHWTRHYICWVTECRSFDEQGEREGGGDGELGGGRPRADGGDTREINAAEEVEAAEEEGLLTASEEECGRRRRGARRSEARGEARRSGIFVCGGAERCAGERGAAAAGHQSSQRRRSRRSSEGGGGSAIPSALGLNV</sequence>
<accession>A0AAP0KTW3</accession>
<gene>
    <name evidence="2" type="ORF">Scep_004724</name>
</gene>
<protein>
    <submittedName>
        <fullName evidence="2">Uncharacterized protein</fullName>
    </submittedName>
</protein>
<evidence type="ECO:0000313" key="3">
    <source>
        <dbReference type="Proteomes" id="UP001419268"/>
    </source>
</evidence>
<evidence type="ECO:0000256" key="1">
    <source>
        <dbReference type="SAM" id="MobiDB-lite"/>
    </source>
</evidence>
<keyword evidence="3" id="KW-1185">Reference proteome</keyword>
<feature type="compositionally biased region" description="Basic and acidic residues" evidence="1">
    <location>
        <begin position="66"/>
        <end position="77"/>
    </location>
</feature>
<reference evidence="2 3" key="1">
    <citation type="submission" date="2024-01" db="EMBL/GenBank/DDBJ databases">
        <title>Genome assemblies of Stephania.</title>
        <authorList>
            <person name="Yang L."/>
        </authorList>
    </citation>
    <scope>NUCLEOTIDE SEQUENCE [LARGE SCALE GENOMIC DNA]</scope>
    <source>
        <strain evidence="2">JXDWG</strain>
        <tissue evidence="2">Leaf</tissue>
    </source>
</reference>
<feature type="compositionally biased region" description="Low complexity" evidence="1">
    <location>
        <begin position="131"/>
        <end position="141"/>
    </location>
</feature>
<comment type="caution">
    <text evidence="2">The sequence shown here is derived from an EMBL/GenBank/DDBJ whole genome shotgun (WGS) entry which is preliminary data.</text>
</comment>
<feature type="region of interest" description="Disordered" evidence="1">
    <location>
        <begin position="131"/>
        <end position="167"/>
    </location>
</feature>
<organism evidence="2 3">
    <name type="scientific">Stephania cephalantha</name>
    <dbReference type="NCBI Taxonomy" id="152367"/>
    <lineage>
        <taxon>Eukaryota</taxon>
        <taxon>Viridiplantae</taxon>
        <taxon>Streptophyta</taxon>
        <taxon>Embryophyta</taxon>
        <taxon>Tracheophyta</taxon>
        <taxon>Spermatophyta</taxon>
        <taxon>Magnoliopsida</taxon>
        <taxon>Ranunculales</taxon>
        <taxon>Menispermaceae</taxon>
        <taxon>Menispermoideae</taxon>
        <taxon>Cissampelideae</taxon>
        <taxon>Stephania</taxon>
    </lineage>
</organism>
<feature type="region of interest" description="Disordered" evidence="1">
    <location>
        <begin position="50"/>
        <end position="115"/>
    </location>
</feature>
<proteinExistence type="predicted"/>
<dbReference type="EMBL" id="JBBNAG010000002">
    <property type="protein sequence ID" value="KAK9158150.1"/>
    <property type="molecule type" value="Genomic_DNA"/>
</dbReference>